<feature type="region of interest" description="Disordered" evidence="5">
    <location>
        <begin position="2699"/>
        <end position="2770"/>
    </location>
</feature>
<feature type="compositionally biased region" description="Polar residues" evidence="5">
    <location>
        <begin position="115"/>
        <end position="133"/>
    </location>
</feature>
<keyword evidence="6" id="KW-0812">Transmembrane</keyword>
<feature type="region of interest" description="Disordered" evidence="5">
    <location>
        <begin position="54"/>
        <end position="172"/>
    </location>
</feature>
<keyword evidence="1" id="KW-0134">Cell wall</keyword>
<feature type="region of interest" description="Disordered" evidence="5">
    <location>
        <begin position="721"/>
        <end position="756"/>
    </location>
</feature>
<feature type="compositionally biased region" description="Low complexity" evidence="5">
    <location>
        <begin position="3326"/>
        <end position="3339"/>
    </location>
</feature>
<feature type="compositionally biased region" description="Polar residues" evidence="5">
    <location>
        <begin position="2735"/>
        <end position="2745"/>
    </location>
</feature>
<feature type="domain" description="Gram-positive cocci surface proteins LPxTG" evidence="7">
    <location>
        <begin position="3425"/>
        <end position="3458"/>
    </location>
</feature>
<sequence>MRGKQQDFRTEKYIRYGIRKFSFGAASVAIAVGLMFLGNGVVSATEVQSAETAITTSASSQGDKETEKAEPKAETVETVKPETVSPETIKPETVKPETVNPETVNSETMKPETVNPETVNSKTVNPETVNSETVKPETVNPETVNSETVKPETVKPETVNPETEKATEVKSEVAATKAATKATLANTDASQADVDAQAETVSALSTAVTESNTAEKKLRPTEIYTTNGTPGTAGTAVKTNAKYENSVETVDNNKRGNRENTHSINQRRIVKRSPIVTTEFAQNYGRKVLSGSVTYPGFSVSDPDYPSGMWIDPDKSHYSYEWVQTYHGNQIVLSTNRTGDGIVYVTELSPSNKVLNQYTLNQNTQVQSAKFYSTTYYNDTYYAMVESLIDPLAVKYIASKYDTGYYNKLSYMVPKLITQTTYFVDKDGKQITDSNGNPVVPYTQKGLVGQKYTTSPILINGYYATAPSNSKGVMSPFGKIGVSYVKDFHDGIVVTYTQTGSDGTMSASIAQNGKVRKTYTNIKPSDPVIKYQVGYTTVAIKNPYIPQTSDVKYVYNKLGNWIVSNPDGSKTSIIYPNDPSDPTKIADSSVPGYPVIDFLPGYTPKDHMGTPLVPVDPDDRTKGYIPPIPSDIGKDTTITYTADTQKATVTYVVEGTGTVLHTDNLEGKSGEPIDYSTVAKLAELKALGYDLVTDGFTTATDKNFDKDTKVDQSFVVTVKPHVEPIKPVDPENPNDPNKPKPGDPIDPNNPDGPKWTEDLIKQIDTTRHVNRTITYVNEKGEEVAQKVTDKVTFTREGKINSVTGEITYGNWTAKDGDTTFDKVESPVVQGYILKDAKQKEVAATTGLTVDSKDENIEVVYTKLGSWVPKVPEGFEEPKLDKPQYPNDPTDPTKPGTPTTVIPQVPGTTPKDSNGNPLKPVDPNDPSKGYVPPTPENPTEDTVITYEKDSQKATVTYVVEGTGTVLHTDNLEGKSGEPIDYSTVAKLAELKALGYDLVTDGFTTATDKNFDKDTKVDQSFVVTVKPHVEPIKPVDPENPNDPNKPKPGDPIDPNNPDGPKWTEDLIKQIDTTRHVNRTITYVNEKGEEVAQKVTDKVTFTREGKINSVTGEITYGNWTAKDGDTTFDKVESPVVQGYILKDAKQKEVAATTGLTVDSKDENIEVVYTKLGSWVPKVPEGFEEPKLDKPQYPNDPTDPTKPGTPTTVIPQVPGTTPKDSNGNPLKPVDPNDPSKGYVPPTPENPTEDTVITYEKDSQKATVTYVVEGTGTVLHTDNLEGKSGEPIDYSTVAKLAELKALGYDLVTDGFTTATDKNFDKDTKVDQSFVVTVKPHVEPIKPVDPENPNDPNKPKPGDPIDPNNPDGPKWTEDLIKQIDTTRHVNRTITYVNEKGEEVAQKVTDKVTFTREGKINSVTGEITYGNWTAKDGDTTFDKVESPVVQGYILKDAKQKEVAATTGLTVDSKDENIEVVYTKLGSWVPKVPEGFEEPKLDKPQYPNDPTDPTKPGTPTTVIPQVPGTTPKDSNGNPLKPVDPNDPSKGYVPPTPENPTEDTVITYEKDSQKATVTYVVEGTGTVLHTDNLEGKSGEPIDYSTVAKLAELKALGYDLVTDGFTTATDKNFDKDTKVDQSFVVTVKPHVEPIKPVDPENPNDPNKPKPGDPIDPNNPDGPKWTEDLIKQIDTTRHVNRTITYVNEKGEEVAQKVTDKVTFTREGKINSVTGEITYGNWTAKDGDTTFDKVESPVVQGYILKDAKQKEVAATTGLTVDSKDENIEVVYTKLGSWVPKVPEGFEEPKLDKPQYPNDPTDPTKPGTPTTVIPQVPGTTPKDSNGNPLKPVDPNDPSKGYVPPTPENPTEDTVITYEKDSQKATVTYVVEGTGTVLHTDNLEGKSGEPIDYSTVAKLAELKALGYDLVTDGFTTATDKNFDKDTKVDQSFVVTVKPHVEPIKPVDPENPNDPNKPKPGDPIDPNNPDGPKWTEDLIKQIDTTRHVNRTITYVNEKGEEVAQKVTDKVTFTREGKINSVTGEITYGNWTAKDGDTTFDKVESPVVQGYILKDAKQKEVAATTGLTVDSKDENIEVVYTKLGSWVPKVPEGFEEPKLDKPQYPNDPTDPTKPGTPTTVIPQVPGTTPKDSNGNPLKPVDPNDPSKGYVPPTPENPTEDTVITYEKDSQKATVTYVVEGTGTVLHTDNLEGKSGEPIDYSTVAKLAELKALGYDLVTDGFTTATDKNFDKDTKVDQSFVVTVKPHVEPIKPVDPENPNDPNKPKPGDPIDPNNPDGPKWTEDLIKQIDTTRHVNRTITYVNEKGEEVAQKVTDKVTFTREGKINSVTGEITYGNWTAKDGDTTFDKVESPVVQGYILKDAKQKEVAATTGLTVDSKDENIEVVYTKLGSWVPKVPEGFEEPKLDKPQYPNDPTDPTKPGTPTTVIPQVPGTTPKDSNGNPLKPVDPNDPSKGYVPPTPENPTEDTVITYEKDSQKATVTYVVEGTGTVLHTDNLEGKSGEPIDYSTVAKLAELKALGYDLVTDGFTTATDKNFDKDTKVDQSFVVTVKPHVEPIKPVDPENPNDPNKPKPGDPIDPNNPDGPKWTEDLIKQIDTTRHVNRTITYVNEKGEEVAQKVTDKVTFTREGKINSVTGEITYGNWTAKDGDTTFDKVESPVVQGYILKDAKQKEVAATTGLTVDSKDENIEVVYTKLGSWVPKVPEGFEEPKLDKPQYPNDPTDPTKPGTPTTVIPQVPGTTPKDSNGNPLKPVDPNDPSKGYVPPTPENPTEDTVITYEKDSQKATVTYVVEGTGTVLHTDNLEGKSGEPIDYSTVAKLAELKALGYDLVTDGFTTATDKNFDKDTKVDQSFVVTVKPHVEPIKPVDPENPNDPNKPKPGDPIDPNNPDGPKWTEDLIKQIDTTRHVNRTITYVNEKGEEVAQKVTDKVTFTREGKINSVTGEITYGNWTAKDGDTTFDKVESPVVQGYILKDAKQKEVAATTGLTVDSKDENIEVVYTKLGSWVPKVPEGFEEPKLDKPQYPNDPTDPTKPGTPTTVIPQVPGTTPKDSNGNPLKPVDPNDPSKGYVPPTPENPTEDTVITYEKDSQKATVTYVVEGTGTVLHTDNLEGKSGEPIDYSTVAKLAELKALGYDLVTDGFTTATDKNFDKDTKVDQSFVVTVKPHVEPIKPVDPENPNDPNKPKPGDPIDPNNPDGPKWTEDLIKQIDTTRHVNRTITYVNEKGEEVAQKVTDKVTFTREGKINSVTGEITYGNWTAKDGDTTFDKVESPVVQGYILKDAKQKEVAATTGLTVDSKDENIEVVYTKLGSWVPKVPEGFEEPKLDKPQYPNDPTDPTKPGTPTTVIPQVPGTTPKDSNGNPLKPVDPNDPSKGYVPPTPENPTEDTPINYVPVPQPVRPTDNGDNNGTPTTAAQPASPSTPQYMDGKRELPNTGTEDNASLAALGLLGVLSGFGLVARKKKED</sequence>
<accession>A0A8D6U643</accession>
<feature type="region of interest" description="Disordered" evidence="5">
    <location>
        <begin position="1941"/>
        <end position="1976"/>
    </location>
</feature>
<dbReference type="NCBIfam" id="TIGR01167">
    <property type="entry name" value="LPXTG_anchor"/>
    <property type="match status" value="1"/>
</dbReference>
<reference evidence="8 9" key="1">
    <citation type="submission" date="2020-06" db="EMBL/GenBank/DDBJ databases">
        <authorList>
            <person name="Chuat V."/>
        </authorList>
    </citation>
    <scope>NUCLEOTIDE SEQUENCE [LARGE SCALE GENOMIC DNA]</scope>
    <source>
        <strain evidence="8">STH_CIRM_998</strain>
    </source>
</reference>
<dbReference type="Pfam" id="PF17966">
    <property type="entry name" value="Muc_B2"/>
    <property type="match status" value="9"/>
</dbReference>
<feature type="compositionally biased region" description="Polar residues" evidence="5">
    <location>
        <begin position="905"/>
        <end position="915"/>
    </location>
</feature>
<evidence type="ECO:0000256" key="4">
    <source>
        <dbReference type="ARBA" id="ARBA00023088"/>
    </source>
</evidence>
<dbReference type="InterPro" id="IPR041495">
    <property type="entry name" value="Mub_B2"/>
</dbReference>
<proteinExistence type="predicted"/>
<feature type="compositionally biased region" description="Polar residues" evidence="5">
    <location>
        <begin position="3345"/>
        <end position="3355"/>
    </location>
</feature>
<evidence type="ECO:0000259" key="7">
    <source>
        <dbReference type="PROSITE" id="PS50847"/>
    </source>
</evidence>
<feature type="region of interest" description="Disordered" evidence="5">
    <location>
        <begin position="3309"/>
        <end position="3431"/>
    </location>
</feature>
<keyword evidence="4" id="KW-0572">Peptidoglycan-anchor</keyword>
<dbReference type="Proteomes" id="UP000509791">
    <property type="component" value="Chromosome"/>
</dbReference>
<keyword evidence="3" id="KW-0732">Signal</keyword>
<feature type="region of interest" description="Disordered" evidence="5">
    <location>
        <begin position="1331"/>
        <end position="1366"/>
    </location>
</feature>
<evidence type="ECO:0000313" key="9">
    <source>
        <dbReference type="Proteomes" id="UP000509791"/>
    </source>
</evidence>
<feature type="compositionally biased region" description="Low complexity" evidence="5">
    <location>
        <begin position="2106"/>
        <end position="2119"/>
    </location>
</feature>
<feature type="region of interest" description="Disordered" evidence="5">
    <location>
        <begin position="1479"/>
        <end position="1550"/>
    </location>
</feature>
<keyword evidence="6" id="KW-0472">Membrane</keyword>
<dbReference type="InterPro" id="IPR052506">
    <property type="entry name" value="Bact_Fn-Binding"/>
</dbReference>
<keyword evidence="6" id="KW-1133">Transmembrane helix</keyword>
<feature type="region of interest" description="Disordered" evidence="5">
    <location>
        <begin position="3004"/>
        <end position="3075"/>
    </location>
</feature>
<feature type="region of interest" description="Disordered" evidence="5">
    <location>
        <begin position="1784"/>
        <end position="1855"/>
    </location>
</feature>
<dbReference type="Pfam" id="PF00746">
    <property type="entry name" value="Gram_pos_anchor"/>
    <property type="match status" value="1"/>
</dbReference>
<feature type="compositionally biased region" description="Low complexity" evidence="5">
    <location>
        <begin position="3394"/>
        <end position="3408"/>
    </location>
</feature>
<name>A0A8D6U643_STRTR</name>
<feature type="transmembrane region" description="Helical" evidence="6">
    <location>
        <begin position="21"/>
        <end position="42"/>
    </location>
</feature>
<feature type="region of interest" description="Disordered" evidence="5">
    <location>
        <begin position="1174"/>
        <end position="1245"/>
    </location>
</feature>
<dbReference type="InterPro" id="IPR005877">
    <property type="entry name" value="YSIRK_signal_dom"/>
</dbReference>
<dbReference type="PANTHER" id="PTHR48234">
    <property type="entry name" value="GH09231P"/>
    <property type="match status" value="1"/>
</dbReference>
<feature type="compositionally biased region" description="Low complexity" evidence="5">
    <location>
        <begin position="2716"/>
        <end position="2729"/>
    </location>
</feature>
<feature type="region of interest" description="Disordered" evidence="5">
    <location>
        <begin position="1636"/>
        <end position="1671"/>
    </location>
</feature>
<evidence type="ECO:0000256" key="1">
    <source>
        <dbReference type="ARBA" id="ARBA00022512"/>
    </source>
</evidence>
<feature type="compositionally biased region" description="Low complexity" evidence="5">
    <location>
        <begin position="1496"/>
        <end position="1509"/>
    </location>
</feature>
<evidence type="ECO:0000256" key="5">
    <source>
        <dbReference type="SAM" id="MobiDB-lite"/>
    </source>
</evidence>
<feature type="compositionally biased region" description="Low complexity" evidence="5">
    <location>
        <begin position="1801"/>
        <end position="1814"/>
    </location>
</feature>
<feature type="compositionally biased region" description="Polar residues" evidence="5">
    <location>
        <begin position="2430"/>
        <end position="2440"/>
    </location>
</feature>
<dbReference type="InterPro" id="IPR041558">
    <property type="entry name" value="MucBP_2"/>
</dbReference>
<protein>
    <recommendedName>
        <fullName evidence="7">Gram-positive cocci surface proteins LPxTG domain-containing protein</fullName>
    </recommendedName>
</protein>
<organism evidence="8 9">
    <name type="scientific">Streptococcus thermophilus</name>
    <dbReference type="NCBI Taxonomy" id="1308"/>
    <lineage>
        <taxon>Bacteria</taxon>
        <taxon>Bacillati</taxon>
        <taxon>Bacillota</taxon>
        <taxon>Bacilli</taxon>
        <taxon>Lactobacillales</taxon>
        <taxon>Streptococcaceae</taxon>
        <taxon>Streptococcus</taxon>
    </lineage>
</organism>
<dbReference type="NCBIfam" id="TIGR01168">
    <property type="entry name" value="YSIRK_signal"/>
    <property type="match status" value="1"/>
</dbReference>
<feature type="compositionally biased region" description="Polar residues" evidence="5">
    <location>
        <begin position="3040"/>
        <end position="3050"/>
    </location>
</feature>
<evidence type="ECO:0000256" key="6">
    <source>
        <dbReference type="SAM" id="Phobius"/>
    </source>
</evidence>
<feature type="compositionally biased region" description="Polar residues" evidence="5">
    <location>
        <begin position="1515"/>
        <end position="1525"/>
    </location>
</feature>
<feature type="region of interest" description="Disordered" evidence="5">
    <location>
        <begin position="2246"/>
        <end position="2281"/>
    </location>
</feature>
<dbReference type="InterPro" id="IPR019931">
    <property type="entry name" value="LPXTG_anchor"/>
</dbReference>
<evidence type="ECO:0000313" key="8">
    <source>
        <dbReference type="EMBL" id="CAD0151630.1"/>
    </source>
</evidence>
<feature type="region of interest" description="Disordered" evidence="5">
    <location>
        <begin position="869"/>
        <end position="940"/>
    </location>
</feature>
<dbReference type="Gene3D" id="2.60.40.4300">
    <property type="match status" value="9"/>
</dbReference>
<feature type="compositionally biased region" description="Low complexity" evidence="5">
    <location>
        <begin position="2411"/>
        <end position="2424"/>
    </location>
</feature>
<feature type="compositionally biased region" description="Basic and acidic residues" evidence="5">
    <location>
        <begin position="162"/>
        <end position="171"/>
    </location>
</feature>
<feature type="region of interest" description="Disordered" evidence="5">
    <location>
        <begin position="2551"/>
        <end position="2586"/>
    </location>
</feature>
<dbReference type="Pfam" id="PF17965">
    <property type="entry name" value="MucBP_2"/>
    <property type="match status" value="9"/>
</dbReference>
<dbReference type="RefSeq" id="WP_232086887.1">
    <property type="nucleotide sequence ID" value="NZ_LR822023.1"/>
</dbReference>
<feature type="compositionally biased region" description="Low complexity" evidence="5">
    <location>
        <begin position="886"/>
        <end position="899"/>
    </location>
</feature>
<feature type="region of interest" description="Disordered" evidence="5">
    <location>
        <begin position="2394"/>
        <end position="2465"/>
    </location>
</feature>
<gene>
    <name evidence="8" type="ORF">STHERMO_0583</name>
</gene>
<dbReference type="Gene3D" id="3.10.20.470">
    <property type="match status" value="9"/>
</dbReference>
<keyword evidence="2" id="KW-0964">Secreted</keyword>
<feature type="region of interest" description="Disordered" evidence="5">
    <location>
        <begin position="3161"/>
        <end position="3196"/>
    </location>
</feature>
<feature type="compositionally biased region" description="Basic and acidic residues" evidence="5">
    <location>
        <begin position="62"/>
        <end position="80"/>
    </location>
</feature>
<feature type="compositionally biased region" description="Low complexity" evidence="5">
    <location>
        <begin position="3021"/>
        <end position="3034"/>
    </location>
</feature>
<feature type="compositionally biased region" description="Polar residues" evidence="5">
    <location>
        <begin position="2125"/>
        <end position="2135"/>
    </location>
</feature>
<dbReference type="PROSITE" id="PS50847">
    <property type="entry name" value="GRAM_POS_ANCHORING"/>
    <property type="match status" value="1"/>
</dbReference>
<feature type="compositionally biased region" description="Polar residues" evidence="5">
    <location>
        <begin position="1820"/>
        <end position="1830"/>
    </location>
</feature>
<evidence type="ECO:0000256" key="3">
    <source>
        <dbReference type="ARBA" id="ARBA00022729"/>
    </source>
</evidence>
<dbReference type="EMBL" id="LR822027">
    <property type="protein sequence ID" value="CAD0151630.1"/>
    <property type="molecule type" value="Genomic_DNA"/>
</dbReference>
<evidence type="ECO:0000256" key="2">
    <source>
        <dbReference type="ARBA" id="ARBA00022525"/>
    </source>
</evidence>
<feature type="region of interest" description="Disordered" evidence="5">
    <location>
        <begin position="2856"/>
        <end position="2891"/>
    </location>
</feature>
<feature type="region of interest" description="Disordered" evidence="5">
    <location>
        <begin position="2089"/>
        <end position="2160"/>
    </location>
</feature>
<feature type="compositionally biased region" description="Polar residues" evidence="5">
    <location>
        <begin position="1210"/>
        <end position="1220"/>
    </location>
</feature>
<feature type="compositionally biased region" description="Low complexity" evidence="5">
    <location>
        <begin position="1191"/>
        <end position="1204"/>
    </location>
</feature>
<feature type="region of interest" description="Disordered" evidence="5">
    <location>
        <begin position="1026"/>
        <end position="1061"/>
    </location>
</feature>
<dbReference type="Pfam" id="PF04650">
    <property type="entry name" value="YSIRK_signal"/>
    <property type="match status" value="1"/>
</dbReference>